<protein>
    <recommendedName>
        <fullName evidence="6">Choline monooxygenase, chloroplastic</fullName>
        <ecNumber evidence="5">1.14.15.7</ecNumber>
    </recommendedName>
</protein>
<reference evidence="16" key="1">
    <citation type="journal article" date="2015" name="BMC Genomics">
        <title>Genomic and transcriptomic analysis of the endophytic fungus Pestalotiopsis fici reveals its lifestyle and high potential for synthesis of natural products.</title>
        <authorList>
            <person name="Wang X."/>
            <person name="Zhang X."/>
            <person name="Liu L."/>
            <person name="Xiang M."/>
            <person name="Wang W."/>
            <person name="Sun X."/>
            <person name="Che Y."/>
            <person name="Guo L."/>
            <person name="Liu G."/>
            <person name="Guo L."/>
            <person name="Wang C."/>
            <person name="Yin W.B."/>
            <person name="Stadler M."/>
            <person name="Zhang X."/>
            <person name="Liu X."/>
        </authorList>
    </citation>
    <scope>NUCLEOTIDE SEQUENCE [LARGE SCALE GENOMIC DNA]</scope>
    <source>
        <strain evidence="16">W106-1 / CGMCC3.15140</strain>
    </source>
</reference>
<evidence type="ECO:0000256" key="6">
    <source>
        <dbReference type="ARBA" id="ARBA00014931"/>
    </source>
</evidence>
<dbReference type="GO" id="GO:0005506">
    <property type="term" value="F:iron ion binding"/>
    <property type="evidence" value="ECO:0007669"/>
    <property type="project" value="InterPro"/>
</dbReference>
<comment type="pathway">
    <text evidence="3">Amine and polyamine biosynthesis; betaine biosynthesis via choline pathway; betaine aldehyde from choline (monooxygenase route): step 1/1.</text>
</comment>
<dbReference type="AlphaFoldDB" id="W3XDI2"/>
<keyword evidence="16" id="KW-1185">Reference proteome</keyword>
<evidence type="ECO:0000256" key="2">
    <source>
        <dbReference type="ARBA" id="ARBA00002149"/>
    </source>
</evidence>
<dbReference type="EC" id="1.14.15.7" evidence="5"/>
<dbReference type="KEGG" id="pfy:PFICI_02140"/>
<dbReference type="InParanoid" id="W3XDI2"/>
<organism evidence="15 16">
    <name type="scientific">Pestalotiopsis fici (strain W106-1 / CGMCC3.15140)</name>
    <dbReference type="NCBI Taxonomy" id="1229662"/>
    <lineage>
        <taxon>Eukaryota</taxon>
        <taxon>Fungi</taxon>
        <taxon>Dikarya</taxon>
        <taxon>Ascomycota</taxon>
        <taxon>Pezizomycotina</taxon>
        <taxon>Sordariomycetes</taxon>
        <taxon>Xylariomycetidae</taxon>
        <taxon>Amphisphaeriales</taxon>
        <taxon>Sporocadaceae</taxon>
        <taxon>Pestalotiopsis</taxon>
    </lineage>
</organism>
<dbReference type="UniPathway" id="UPA00529">
    <property type="reaction ID" value="UER00430"/>
</dbReference>
<dbReference type="PANTHER" id="PTHR43756">
    <property type="entry name" value="CHOLINE MONOOXYGENASE, CHLOROPLASTIC"/>
    <property type="match status" value="1"/>
</dbReference>
<comment type="cofactor">
    <cofactor evidence="1">
        <name>Fe cation</name>
        <dbReference type="ChEBI" id="CHEBI:24875"/>
    </cofactor>
</comment>
<dbReference type="InterPro" id="IPR017941">
    <property type="entry name" value="Rieske_2Fe-2S"/>
</dbReference>
<evidence type="ECO:0000256" key="4">
    <source>
        <dbReference type="ARBA" id="ARBA00010848"/>
    </source>
</evidence>
<dbReference type="HOGENOM" id="CLU_026244_1_2_1"/>
<dbReference type="PANTHER" id="PTHR43756:SF5">
    <property type="entry name" value="CHOLINE MONOOXYGENASE, CHLOROPLASTIC"/>
    <property type="match status" value="1"/>
</dbReference>
<keyword evidence="9" id="KW-0560">Oxidoreductase</keyword>
<evidence type="ECO:0000256" key="10">
    <source>
        <dbReference type="ARBA" id="ARBA00023004"/>
    </source>
</evidence>
<dbReference type="Gene3D" id="2.102.10.10">
    <property type="entry name" value="Rieske [2Fe-2S] iron-sulphur domain"/>
    <property type="match status" value="1"/>
</dbReference>
<evidence type="ECO:0000256" key="13">
    <source>
        <dbReference type="SAM" id="MobiDB-lite"/>
    </source>
</evidence>
<evidence type="ECO:0000313" key="15">
    <source>
        <dbReference type="EMBL" id="ETS84115.1"/>
    </source>
</evidence>
<dbReference type="GeneID" id="19267153"/>
<dbReference type="EMBL" id="KI912110">
    <property type="protein sequence ID" value="ETS84115.1"/>
    <property type="molecule type" value="Genomic_DNA"/>
</dbReference>
<keyword evidence="8" id="KW-0479">Metal-binding</keyword>
<dbReference type="SUPFAM" id="SSF50022">
    <property type="entry name" value="ISP domain"/>
    <property type="match status" value="1"/>
</dbReference>
<evidence type="ECO:0000256" key="12">
    <source>
        <dbReference type="ARBA" id="ARBA00049097"/>
    </source>
</evidence>
<dbReference type="Gene3D" id="3.90.380.10">
    <property type="entry name" value="Naphthalene 1,2-dioxygenase Alpha Subunit, Chain A, domain 1"/>
    <property type="match status" value="1"/>
</dbReference>
<dbReference type="PROSITE" id="PS51296">
    <property type="entry name" value="RIESKE"/>
    <property type="match status" value="1"/>
</dbReference>
<comment type="catalytic activity">
    <reaction evidence="12">
        <text>choline + 2 reduced [2Fe-2S]-[ferredoxin] + O2 + 2 H(+) = betaine aldehyde hydrate + 2 oxidized [2Fe-2S]-[ferredoxin] + H2O</text>
        <dbReference type="Rhea" id="RHEA:17769"/>
        <dbReference type="Rhea" id="RHEA-COMP:10000"/>
        <dbReference type="Rhea" id="RHEA-COMP:10001"/>
        <dbReference type="ChEBI" id="CHEBI:15354"/>
        <dbReference type="ChEBI" id="CHEBI:15377"/>
        <dbReference type="ChEBI" id="CHEBI:15378"/>
        <dbReference type="ChEBI" id="CHEBI:15379"/>
        <dbReference type="ChEBI" id="CHEBI:15870"/>
        <dbReference type="ChEBI" id="CHEBI:33737"/>
        <dbReference type="ChEBI" id="CHEBI:33738"/>
        <dbReference type="EC" id="1.14.15.7"/>
    </reaction>
</comment>
<dbReference type="OMA" id="SEVECNW"/>
<keyword evidence="11" id="KW-0411">Iron-sulfur</keyword>
<dbReference type="PRINTS" id="PR00090">
    <property type="entry name" value="RNGDIOXGNASE"/>
</dbReference>
<proteinExistence type="inferred from homology"/>
<feature type="region of interest" description="Disordered" evidence="13">
    <location>
        <begin position="360"/>
        <end position="385"/>
    </location>
</feature>
<evidence type="ECO:0000313" key="16">
    <source>
        <dbReference type="Proteomes" id="UP000030651"/>
    </source>
</evidence>
<name>W3XDI2_PESFW</name>
<gene>
    <name evidence="15" type="ORF">PFICI_02140</name>
</gene>
<dbReference type="Proteomes" id="UP000030651">
    <property type="component" value="Unassembled WGS sequence"/>
</dbReference>
<dbReference type="GO" id="GO:0051537">
    <property type="term" value="F:2 iron, 2 sulfur cluster binding"/>
    <property type="evidence" value="ECO:0007669"/>
    <property type="project" value="UniProtKB-KW"/>
</dbReference>
<evidence type="ECO:0000256" key="5">
    <source>
        <dbReference type="ARBA" id="ARBA00012763"/>
    </source>
</evidence>
<accession>W3XDI2</accession>
<comment type="similarity">
    <text evidence="4">Belongs to the choline monooxygenase family.</text>
</comment>
<evidence type="ECO:0000256" key="8">
    <source>
        <dbReference type="ARBA" id="ARBA00022723"/>
    </source>
</evidence>
<sequence length="407" mass="46581">MASWFGLGKKAEAPGTDVPVRALPATWYHSSAMYELERRAIFSKKWILVSHQLRFVNAGDFVRITEAGFPFFLIKDRAGNINAFHNVCRHRAYPIIERDSGKASVLACKYHGWSYGFAGNLAKAPKYQDLEDFDKTANGLYRIHVHVDKLGFVWINLDSESQPSIPWEHDFAGVDTQKRLQPFDLTKFHFDHQWEMIGDYNWKTLADNYNECYHCPTGHPALNGMSDLSKYWVETTGGHIQHFNTDRPGTKGMGIFSSFLYPNASITISENFFYIMRCIPISATQTKMEYEVYRGNDAPTKDFDWISDIFKQVLREDKDLCNAAQKNLETGIFTNGELHPQAEKGPLYFQQVTRQLVMSHRRGEKASGEEHWPATPRQKSTAASDEDATFCASLKCLEEVSDKELSW</sequence>
<dbReference type="OrthoDB" id="426882at2759"/>
<evidence type="ECO:0000256" key="3">
    <source>
        <dbReference type="ARBA" id="ARBA00004866"/>
    </source>
</evidence>
<dbReference type="eggNOG" id="ENOG502QQJW">
    <property type="taxonomic scope" value="Eukaryota"/>
</dbReference>
<dbReference type="Pfam" id="PF00355">
    <property type="entry name" value="Rieske"/>
    <property type="match status" value="1"/>
</dbReference>
<evidence type="ECO:0000256" key="11">
    <source>
        <dbReference type="ARBA" id="ARBA00023014"/>
    </source>
</evidence>
<evidence type="ECO:0000256" key="7">
    <source>
        <dbReference type="ARBA" id="ARBA00022714"/>
    </source>
</evidence>
<dbReference type="GO" id="GO:0019133">
    <property type="term" value="F:choline monooxygenase activity"/>
    <property type="evidence" value="ECO:0007669"/>
    <property type="project" value="UniProtKB-EC"/>
</dbReference>
<evidence type="ECO:0000256" key="9">
    <source>
        <dbReference type="ARBA" id="ARBA00023002"/>
    </source>
</evidence>
<dbReference type="CDD" id="cd00680">
    <property type="entry name" value="RHO_alpha_C"/>
    <property type="match status" value="1"/>
</dbReference>
<keyword evidence="10" id="KW-0408">Iron</keyword>
<keyword evidence="7" id="KW-0001">2Fe-2S</keyword>
<evidence type="ECO:0000259" key="14">
    <source>
        <dbReference type="PROSITE" id="PS51296"/>
    </source>
</evidence>
<dbReference type="InterPro" id="IPR036922">
    <property type="entry name" value="Rieske_2Fe-2S_sf"/>
</dbReference>
<dbReference type="Pfam" id="PF00848">
    <property type="entry name" value="Ring_hydroxyl_A"/>
    <property type="match status" value="2"/>
</dbReference>
<dbReference type="InterPro" id="IPR001663">
    <property type="entry name" value="Rng_hydr_dOase-A"/>
</dbReference>
<dbReference type="GO" id="GO:0019285">
    <property type="term" value="P:glycine betaine biosynthetic process from choline"/>
    <property type="evidence" value="ECO:0007669"/>
    <property type="project" value="UniProtKB-UniPathway"/>
</dbReference>
<evidence type="ECO:0000256" key="1">
    <source>
        <dbReference type="ARBA" id="ARBA00001962"/>
    </source>
</evidence>
<dbReference type="RefSeq" id="XP_007828912.1">
    <property type="nucleotide sequence ID" value="XM_007830721.1"/>
</dbReference>
<comment type="function">
    <text evidence="2">Catalyzes the first step of the osmoprotectant glycine betaine synthesis.</text>
</comment>
<dbReference type="InterPro" id="IPR015879">
    <property type="entry name" value="Ring_hydroxy_dOase_asu_C_dom"/>
</dbReference>
<dbReference type="CDD" id="cd03469">
    <property type="entry name" value="Rieske_RO_Alpha_N"/>
    <property type="match status" value="1"/>
</dbReference>
<feature type="domain" description="Rieske" evidence="14">
    <location>
        <begin position="46"/>
        <end position="133"/>
    </location>
</feature>
<dbReference type="SUPFAM" id="SSF55961">
    <property type="entry name" value="Bet v1-like"/>
    <property type="match status" value="1"/>
</dbReference>